<evidence type="ECO:0000313" key="2">
    <source>
        <dbReference type="EMBL" id="PWW82733.1"/>
    </source>
</evidence>
<gene>
    <name evidence="2" type="ORF">CR164_03045</name>
</gene>
<name>A0A317T7Q1_9CHLB</name>
<sequence length="130" mass="14817">MPVSGKCNISKTFWRFLEVFLFFFVSVLGYSFLAKTSSFNAKSKSKEHSLRVVVTQCFSDKDVSTLYSSQTSTPSSSVCTFIHPPPPFYAIFQRTTERSPRRTRTLPVPMYNAPAFPKTNLFLQNQVLII</sequence>
<protein>
    <submittedName>
        <fullName evidence="2">Uncharacterized protein</fullName>
    </submittedName>
</protein>
<keyword evidence="1" id="KW-0812">Transmembrane</keyword>
<keyword evidence="1" id="KW-1133">Transmembrane helix</keyword>
<dbReference type="Proteomes" id="UP000246278">
    <property type="component" value="Unassembled WGS sequence"/>
</dbReference>
<keyword evidence="3" id="KW-1185">Reference proteome</keyword>
<keyword evidence="1" id="KW-0472">Membrane</keyword>
<dbReference type="EMBL" id="PDNZ01000002">
    <property type="protein sequence ID" value="PWW82733.1"/>
    <property type="molecule type" value="Genomic_DNA"/>
</dbReference>
<comment type="caution">
    <text evidence="2">The sequence shown here is derived from an EMBL/GenBank/DDBJ whole genome shotgun (WGS) entry which is preliminary data.</text>
</comment>
<organism evidence="2 3">
    <name type="scientific">Prosthecochloris marina</name>
    <dbReference type="NCBI Taxonomy" id="2017681"/>
    <lineage>
        <taxon>Bacteria</taxon>
        <taxon>Pseudomonadati</taxon>
        <taxon>Chlorobiota</taxon>
        <taxon>Chlorobiia</taxon>
        <taxon>Chlorobiales</taxon>
        <taxon>Chlorobiaceae</taxon>
        <taxon>Prosthecochloris</taxon>
    </lineage>
</organism>
<feature type="transmembrane region" description="Helical" evidence="1">
    <location>
        <begin position="12"/>
        <end position="33"/>
    </location>
</feature>
<accession>A0A317T7Q1</accession>
<evidence type="ECO:0000256" key="1">
    <source>
        <dbReference type="SAM" id="Phobius"/>
    </source>
</evidence>
<proteinExistence type="predicted"/>
<evidence type="ECO:0000313" key="3">
    <source>
        <dbReference type="Proteomes" id="UP000246278"/>
    </source>
</evidence>
<dbReference type="AlphaFoldDB" id="A0A317T7Q1"/>
<reference evidence="3" key="1">
    <citation type="submission" date="2017-10" db="EMBL/GenBank/DDBJ databases">
        <authorList>
            <person name="Gaisin V.A."/>
            <person name="Rysina M.S."/>
            <person name="Grouzdev D.S."/>
        </authorList>
    </citation>
    <scope>NUCLEOTIDE SEQUENCE [LARGE SCALE GENOMIC DNA]</scope>
    <source>
        <strain evidence="3">V1</strain>
    </source>
</reference>